<name>A0A6A6E432_9PEZI</name>
<dbReference type="OrthoDB" id="407609at2759"/>
<evidence type="ECO:0000313" key="3">
    <source>
        <dbReference type="Proteomes" id="UP000800200"/>
    </source>
</evidence>
<organism evidence="2 3">
    <name type="scientific">Zopfia rhizophila CBS 207.26</name>
    <dbReference type="NCBI Taxonomy" id="1314779"/>
    <lineage>
        <taxon>Eukaryota</taxon>
        <taxon>Fungi</taxon>
        <taxon>Dikarya</taxon>
        <taxon>Ascomycota</taxon>
        <taxon>Pezizomycotina</taxon>
        <taxon>Dothideomycetes</taxon>
        <taxon>Dothideomycetes incertae sedis</taxon>
        <taxon>Zopfiaceae</taxon>
        <taxon>Zopfia</taxon>
    </lineage>
</organism>
<dbReference type="InterPro" id="IPR029052">
    <property type="entry name" value="Metallo-depent_PP-like"/>
</dbReference>
<dbReference type="GO" id="GO:0005634">
    <property type="term" value="C:nucleus"/>
    <property type="evidence" value="ECO:0007669"/>
    <property type="project" value="TreeGrafter"/>
</dbReference>
<dbReference type="SUPFAM" id="SSF56300">
    <property type="entry name" value="Metallo-dependent phosphatases"/>
    <property type="match status" value="1"/>
</dbReference>
<dbReference type="GO" id="GO:0008419">
    <property type="term" value="F:RNA lariat debranching enzyme activity"/>
    <property type="evidence" value="ECO:0007669"/>
    <property type="project" value="TreeGrafter"/>
</dbReference>
<dbReference type="PANTHER" id="PTHR12849">
    <property type="entry name" value="RNA LARIAT DEBRANCHING ENZYME"/>
    <property type="match status" value="1"/>
</dbReference>
<dbReference type="AlphaFoldDB" id="A0A6A6E432"/>
<proteinExistence type="predicted"/>
<dbReference type="Pfam" id="PF05011">
    <property type="entry name" value="DBR1"/>
    <property type="match status" value="1"/>
</dbReference>
<accession>A0A6A6E432</accession>
<sequence>MSVPWKYRNIGDFHRYYSEEKRAPVLTLVIGGNHEASNYFSELYHGGWLAPNIYYLGAANVLRYGPFRIAGLSGIFKGSDYRKPRRERLPYDRNEIRSIFHVREYDVSKLLQVRFPVDIGISHDWPRRVEWFGDYKKLFADRPSFFESAKIDNLGSAPAEQVMNLLRSKYWFSGHMHVKYSAVMEHKDNTVEDVFKDLAISNELRAQLPMSMFGVASRKKKSAPKSPPLDITNTVTHFLALDKPGPNREFLELLEVNSCCKVGDTSTNPYMQKTPEGKFNLHYDEEWLSIIRSSEDGSDIEDVSLNIALEKSHAAYTNTVSQNLRWIQTNITAKGLLKIPENFKKHAPIYDPNEKVRTSEQPCEFPNTQTEEFCKMLQIWNNFSAGEDVTEVDNYIVFE</sequence>
<protein>
    <recommendedName>
        <fullName evidence="1">Lariat debranching enzyme C-terminal domain-containing protein</fullName>
    </recommendedName>
</protein>
<dbReference type="GO" id="GO:0000398">
    <property type="term" value="P:mRNA splicing, via spliceosome"/>
    <property type="evidence" value="ECO:0007669"/>
    <property type="project" value="TreeGrafter"/>
</dbReference>
<keyword evidence="3" id="KW-1185">Reference proteome</keyword>
<feature type="domain" description="Lariat debranching enzyme C-terminal" evidence="1">
    <location>
        <begin position="226"/>
        <end position="383"/>
    </location>
</feature>
<dbReference type="EMBL" id="ML994634">
    <property type="protein sequence ID" value="KAF2185369.1"/>
    <property type="molecule type" value="Genomic_DNA"/>
</dbReference>
<reference evidence="2" key="1">
    <citation type="journal article" date="2020" name="Stud. Mycol.">
        <title>101 Dothideomycetes genomes: a test case for predicting lifestyles and emergence of pathogens.</title>
        <authorList>
            <person name="Haridas S."/>
            <person name="Albert R."/>
            <person name="Binder M."/>
            <person name="Bloem J."/>
            <person name="Labutti K."/>
            <person name="Salamov A."/>
            <person name="Andreopoulos B."/>
            <person name="Baker S."/>
            <person name="Barry K."/>
            <person name="Bills G."/>
            <person name="Bluhm B."/>
            <person name="Cannon C."/>
            <person name="Castanera R."/>
            <person name="Culley D."/>
            <person name="Daum C."/>
            <person name="Ezra D."/>
            <person name="Gonzalez J."/>
            <person name="Henrissat B."/>
            <person name="Kuo A."/>
            <person name="Liang C."/>
            <person name="Lipzen A."/>
            <person name="Lutzoni F."/>
            <person name="Magnuson J."/>
            <person name="Mondo S."/>
            <person name="Nolan M."/>
            <person name="Ohm R."/>
            <person name="Pangilinan J."/>
            <person name="Park H.-J."/>
            <person name="Ramirez L."/>
            <person name="Alfaro M."/>
            <person name="Sun H."/>
            <person name="Tritt A."/>
            <person name="Yoshinaga Y."/>
            <person name="Zwiers L.-H."/>
            <person name="Turgeon B."/>
            <person name="Goodwin S."/>
            <person name="Spatafora J."/>
            <person name="Crous P."/>
            <person name="Grigoriev I."/>
        </authorList>
    </citation>
    <scope>NUCLEOTIDE SEQUENCE</scope>
    <source>
        <strain evidence="2">CBS 207.26</strain>
    </source>
</reference>
<evidence type="ECO:0000313" key="2">
    <source>
        <dbReference type="EMBL" id="KAF2185369.1"/>
    </source>
</evidence>
<gene>
    <name evidence="2" type="ORF">K469DRAFT_166698</name>
</gene>
<evidence type="ECO:0000259" key="1">
    <source>
        <dbReference type="SMART" id="SM01124"/>
    </source>
</evidence>
<dbReference type="InterPro" id="IPR007708">
    <property type="entry name" value="DBR1_C"/>
</dbReference>
<dbReference type="PANTHER" id="PTHR12849:SF0">
    <property type="entry name" value="LARIAT DEBRANCHING ENZYME"/>
    <property type="match status" value="1"/>
</dbReference>
<dbReference type="Proteomes" id="UP000800200">
    <property type="component" value="Unassembled WGS sequence"/>
</dbReference>
<dbReference type="SMART" id="SM01124">
    <property type="entry name" value="DBR1"/>
    <property type="match status" value="1"/>
</dbReference>